<dbReference type="AlphaFoldDB" id="A0AAN8TJA9"/>
<keyword evidence="2" id="KW-1185">Reference proteome</keyword>
<evidence type="ECO:0000313" key="2">
    <source>
        <dbReference type="Proteomes" id="UP001371456"/>
    </source>
</evidence>
<organism evidence="1 2">
    <name type="scientific">Solanum bulbocastanum</name>
    <name type="common">Wild potato</name>
    <dbReference type="NCBI Taxonomy" id="147425"/>
    <lineage>
        <taxon>Eukaryota</taxon>
        <taxon>Viridiplantae</taxon>
        <taxon>Streptophyta</taxon>
        <taxon>Embryophyta</taxon>
        <taxon>Tracheophyta</taxon>
        <taxon>Spermatophyta</taxon>
        <taxon>Magnoliopsida</taxon>
        <taxon>eudicotyledons</taxon>
        <taxon>Gunneridae</taxon>
        <taxon>Pentapetalae</taxon>
        <taxon>asterids</taxon>
        <taxon>lamiids</taxon>
        <taxon>Solanales</taxon>
        <taxon>Solanaceae</taxon>
        <taxon>Solanoideae</taxon>
        <taxon>Solaneae</taxon>
        <taxon>Solanum</taxon>
    </lineage>
</organism>
<dbReference type="EMBL" id="JBANQN010000006">
    <property type="protein sequence ID" value="KAK6786272.1"/>
    <property type="molecule type" value="Genomic_DNA"/>
</dbReference>
<dbReference type="Proteomes" id="UP001371456">
    <property type="component" value="Unassembled WGS sequence"/>
</dbReference>
<name>A0AAN8TJA9_SOLBU</name>
<reference evidence="1 2" key="1">
    <citation type="submission" date="2024-02" db="EMBL/GenBank/DDBJ databases">
        <title>de novo genome assembly of Solanum bulbocastanum strain 11H21.</title>
        <authorList>
            <person name="Hosaka A.J."/>
        </authorList>
    </citation>
    <scope>NUCLEOTIDE SEQUENCE [LARGE SCALE GENOMIC DNA]</scope>
    <source>
        <tissue evidence="1">Young leaves</tissue>
    </source>
</reference>
<gene>
    <name evidence="1" type="ORF">RDI58_014797</name>
</gene>
<evidence type="ECO:0000313" key="1">
    <source>
        <dbReference type="EMBL" id="KAK6786272.1"/>
    </source>
</evidence>
<accession>A0AAN8TJA9</accession>
<protein>
    <submittedName>
        <fullName evidence="1">Uncharacterized protein</fullName>
    </submittedName>
</protein>
<proteinExistence type="predicted"/>
<comment type="caution">
    <text evidence="1">The sequence shown here is derived from an EMBL/GenBank/DDBJ whole genome shotgun (WGS) entry which is preliminary data.</text>
</comment>
<sequence length="19" mass="2394">MNEEKEMKTLFTCGRKEYR</sequence>